<evidence type="ECO:0000259" key="1">
    <source>
        <dbReference type="PROSITE" id="PS51186"/>
    </source>
</evidence>
<dbReference type="EC" id="2.3.1.267" evidence="2"/>
<dbReference type="InterPro" id="IPR016181">
    <property type="entry name" value="Acyl_CoA_acyltransferase"/>
</dbReference>
<organism evidence="2 3">
    <name type="scientific">Planococcus koreensis</name>
    <dbReference type="NCBI Taxonomy" id="112331"/>
    <lineage>
        <taxon>Bacteria</taxon>
        <taxon>Bacillati</taxon>
        <taxon>Bacillota</taxon>
        <taxon>Bacilli</taxon>
        <taxon>Bacillales</taxon>
        <taxon>Caryophanaceae</taxon>
        <taxon>Planococcus</taxon>
    </lineage>
</organism>
<dbReference type="Gene3D" id="3.40.630.30">
    <property type="match status" value="1"/>
</dbReference>
<dbReference type="EMBL" id="JACHHE010000004">
    <property type="protein sequence ID" value="MBB5180373.1"/>
    <property type="molecule type" value="Genomic_DNA"/>
</dbReference>
<accession>A0A7W8CRN9</accession>
<feature type="domain" description="N-acetyltransferase" evidence="1">
    <location>
        <begin position="19"/>
        <end position="183"/>
    </location>
</feature>
<reference evidence="2 3" key="1">
    <citation type="submission" date="2020-08" db="EMBL/GenBank/DDBJ databases">
        <title>Genomic Encyclopedia of Type Strains, Phase IV (KMG-IV): sequencing the most valuable type-strain genomes for metagenomic binning, comparative biology and taxonomic classification.</title>
        <authorList>
            <person name="Goeker M."/>
        </authorList>
    </citation>
    <scope>NUCLEOTIDE SEQUENCE [LARGE SCALE GENOMIC DNA]</scope>
    <source>
        <strain evidence="2 3">DSM 15895</strain>
    </source>
</reference>
<sequence length="194" mass="22819">MDLKRKIYSEIPVIETERLVLRKLEREDAADLFEYASDPAVPRFMPWEAHNTIEETNEFLTFIMEAYENQQKLTWAIELKETRKMIGTIDFVKWLPKHGRAEIAYALSRDYWGMGFMPEAARALIAFGFNKMDLNKVEASILLENAQSRTVLEKMGMSFEGVARQHFKMKDEFVDLAMYSLLKSEFLQERKRAF</sequence>
<evidence type="ECO:0000313" key="3">
    <source>
        <dbReference type="Proteomes" id="UP000525923"/>
    </source>
</evidence>
<dbReference type="InterPro" id="IPR051531">
    <property type="entry name" value="N-acetyltransferase"/>
</dbReference>
<dbReference type="Pfam" id="PF13302">
    <property type="entry name" value="Acetyltransf_3"/>
    <property type="match status" value="1"/>
</dbReference>
<keyword evidence="3" id="KW-1185">Reference proteome</keyword>
<dbReference type="AlphaFoldDB" id="A0A7W8CRN9"/>
<dbReference type="RefSeq" id="WP_135502161.1">
    <property type="nucleotide sequence ID" value="NZ_JACHHE010000004.1"/>
</dbReference>
<comment type="caution">
    <text evidence="2">The sequence shown here is derived from an EMBL/GenBank/DDBJ whole genome shotgun (WGS) entry which is preliminary data.</text>
</comment>
<dbReference type="InterPro" id="IPR000182">
    <property type="entry name" value="GNAT_dom"/>
</dbReference>
<dbReference type="PANTHER" id="PTHR43792">
    <property type="entry name" value="GNAT FAMILY, PUTATIVE (AFU_ORTHOLOGUE AFUA_3G00765)-RELATED-RELATED"/>
    <property type="match status" value="1"/>
</dbReference>
<protein>
    <submittedName>
        <fullName evidence="2">Ribosomal-protein-alanine N-acetyltransferase</fullName>
        <ecNumber evidence="2">2.3.1.267</ecNumber>
    </submittedName>
</protein>
<dbReference type="Proteomes" id="UP000525923">
    <property type="component" value="Unassembled WGS sequence"/>
</dbReference>
<dbReference type="GO" id="GO:0005737">
    <property type="term" value="C:cytoplasm"/>
    <property type="evidence" value="ECO:0007669"/>
    <property type="project" value="TreeGrafter"/>
</dbReference>
<evidence type="ECO:0000313" key="2">
    <source>
        <dbReference type="EMBL" id="MBB5180373.1"/>
    </source>
</evidence>
<dbReference type="OrthoDB" id="9785602at2"/>
<dbReference type="SUPFAM" id="SSF55729">
    <property type="entry name" value="Acyl-CoA N-acyltransferases (Nat)"/>
    <property type="match status" value="1"/>
</dbReference>
<name>A0A7W8CRN9_9BACL</name>
<dbReference type="PROSITE" id="PS51186">
    <property type="entry name" value="GNAT"/>
    <property type="match status" value="1"/>
</dbReference>
<keyword evidence="2" id="KW-0808">Transferase</keyword>
<keyword evidence="2" id="KW-0012">Acyltransferase</keyword>
<gene>
    <name evidence="2" type="ORF">HNQ44_001801</name>
</gene>
<dbReference type="GO" id="GO:0008999">
    <property type="term" value="F:protein-N-terminal-alanine acetyltransferase activity"/>
    <property type="evidence" value="ECO:0007669"/>
    <property type="project" value="UniProtKB-EC"/>
</dbReference>
<proteinExistence type="predicted"/>
<dbReference type="PANTHER" id="PTHR43792:SF9">
    <property type="entry name" value="RIBOSOMAL-PROTEIN-ALANINE ACETYLTRANSFERASE"/>
    <property type="match status" value="1"/>
</dbReference>